<dbReference type="Gene3D" id="3.30.9.10">
    <property type="entry name" value="D-Amino Acid Oxidase, subunit A, domain 2"/>
    <property type="match status" value="1"/>
</dbReference>
<keyword evidence="2" id="KW-0285">Flavoprotein</keyword>
<dbReference type="PANTHER" id="PTHR43004">
    <property type="entry name" value="TRK SYSTEM POTASSIUM UPTAKE PROTEIN"/>
    <property type="match status" value="1"/>
</dbReference>
<gene>
    <name evidence="5" type="ORF">ABIF29_005485</name>
</gene>
<organism evidence="5 6">
    <name type="scientific">Bradyrhizobium elkanii</name>
    <dbReference type="NCBI Taxonomy" id="29448"/>
    <lineage>
        <taxon>Bacteria</taxon>
        <taxon>Pseudomonadati</taxon>
        <taxon>Pseudomonadota</taxon>
        <taxon>Alphaproteobacteria</taxon>
        <taxon>Hyphomicrobiales</taxon>
        <taxon>Nitrobacteraceae</taxon>
        <taxon>Bradyrhizobium</taxon>
    </lineage>
</organism>
<dbReference type="InterPro" id="IPR002938">
    <property type="entry name" value="FAD-bd"/>
</dbReference>
<name>A0ABV4F5G1_BRAEL</name>
<dbReference type="InterPro" id="IPR036188">
    <property type="entry name" value="FAD/NAD-bd_sf"/>
</dbReference>
<dbReference type="Proteomes" id="UP001565471">
    <property type="component" value="Unassembled WGS sequence"/>
</dbReference>
<feature type="domain" description="FAD-binding" evidence="4">
    <location>
        <begin position="10"/>
        <end position="362"/>
    </location>
</feature>
<dbReference type="PANTHER" id="PTHR43004:SF19">
    <property type="entry name" value="BINDING MONOOXYGENASE, PUTATIVE (JCVI)-RELATED"/>
    <property type="match status" value="1"/>
</dbReference>
<evidence type="ECO:0000313" key="6">
    <source>
        <dbReference type="Proteomes" id="UP001565471"/>
    </source>
</evidence>
<dbReference type="Gene3D" id="3.40.30.120">
    <property type="match status" value="1"/>
</dbReference>
<keyword evidence="3" id="KW-0274">FAD</keyword>
<dbReference type="SUPFAM" id="SSF51905">
    <property type="entry name" value="FAD/NAD(P)-binding domain"/>
    <property type="match status" value="1"/>
</dbReference>
<proteinExistence type="predicted"/>
<dbReference type="Pfam" id="PF21274">
    <property type="entry name" value="Rng_hyd_C"/>
    <property type="match status" value="1"/>
</dbReference>
<evidence type="ECO:0000259" key="4">
    <source>
        <dbReference type="Pfam" id="PF01494"/>
    </source>
</evidence>
<evidence type="ECO:0000313" key="5">
    <source>
        <dbReference type="EMBL" id="MEY9318686.1"/>
    </source>
</evidence>
<evidence type="ECO:0000256" key="3">
    <source>
        <dbReference type="ARBA" id="ARBA00022827"/>
    </source>
</evidence>
<dbReference type="NCBIfam" id="NF004780">
    <property type="entry name" value="PRK06126.1"/>
    <property type="match status" value="1"/>
</dbReference>
<evidence type="ECO:0000256" key="1">
    <source>
        <dbReference type="ARBA" id="ARBA00001974"/>
    </source>
</evidence>
<sequence length="548" mass="60082">MTSEHSNRELPVVIVGAGPAGLSLAIELGRRSIPCVLIERNDRAGVAPRAKLTNVRTREHLRRWGIADRLRDASPLGVDYPANVIFVTKLAGPLITRFEDTYSCQPASNPLYSEHAQWIPQYKLETTLLEHVSTLPCVEILMGIEVVSFEQNEFSVNVRIRDVATYAEKVISAVFMVGADGARSTIREMSAIEMVGTYGLSNNYNTIFEAPGLDQAHPHGPAIQSWQVNADVPSTMGPMDVGDRWFFMPMGLAMGGRFTDEEMPDVIRRATGIDLPYRILSSDAWVASRLLAARYRSGRVFLVGDACHLHPPFGGHGMNMGVGDSVDLGWKLAAVLQGWGDPALLDSYEAERRRVHERVMDDTEINHKTAPNQLVRAGIEEDSVAGEAVRADVARLVREVKPREFYGLNLVLGYSYFGSSIIVRDEDDPTEWVPGPEYIPSARAGSLAPHQWLADGSSLYDKFGDGFTMLVLDPASRTEAAEAAEQADAAGIPFDAIEFDDPVLRALYGAPLALIRPDQHVAWRGDAVPTDLLKTVTGHHTSLTGEAK</sequence>
<dbReference type="Pfam" id="PF01494">
    <property type="entry name" value="FAD_binding_3"/>
    <property type="match status" value="1"/>
</dbReference>
<dbReference type="Gene3D" id="3.50.50.60">
    <property type="entry name" value="FAD/NAD(P)-binding domain"/>
    <property type="match status" value="1"/>
</dbReference>
<keyword evidence="6" id="KW-1185">Reference proteome</keyword>
<comment type="caution">
    <text evidence="5">The sequence shown here is derived from an EMBL/GenBank/DDBJ whole genome shotgun (WGS) entry which is preliminary data.</text>
</comment>
<dbReference type="EMBL" id="JBGBZA010000002">
    <property type="protein sequence ID" value="MEY9318686.1"/>
    <property type="molecule type" value="Genomic_DNA"/>
</dbReference>
<comment type="cofactor">
    <cofactor evidence="1">
        <name>FAD</name>
        <dbReference type="ChEBI" id="CHEBI:57692"/>
    </cofactor>
</comment>
<accession>A0ABV4F5G1</accession>
<dbReference type="InterPro" id="IPR050641">
    <property type="entry name" value="RIFMO-like"/>
</dbReference>
<evidence type="ECO:0000256" key="2">
    <source>
        <dbReference type="ARBA" id="ARBA00022630"/>
    </source>
</evidence>
<protein>
    <submittedName>
        <fullName evidence="5">2-polyprenyl-6-methoxyphenol hydroxylase-like FAD-dependent oxidoreductase</fullName>
    </submittedName>
</protein>
<dbReference type="RefSeq" id="WP_038376158.1">
    <property type="nucleotide sequence ID" value="NZ_CP126026.1"/>
</dbReference>
<reference evidence="5 6" key="1">
    <citation type="submission" date="2024-07" db="EMBL/GenBank/DDBJ databases">
        <title>Genomic Encyclopedia of Type Strains, Phase V (KMG-V): Genome sequencing to study the core and pangenomes of soil and plant-associated prokaryotes.</title>
        <authorList>
            <person name="Whitman W."/>
        </authorList>
    </citation>
    <scope>NUCLEOTIDE SEQUENCE [LARGE SCALE GENOMIC DNA]</scope>
    <source>
        <strain evidence="5 6">USDA 415</strain>
    </source>
</reference>
<dbReference type="PRINTS" id="PR00420">
    <property type="entry name" value="RNGMNOXGNASE"/>
</dbReference>